<name>A0ABQ6HAK7_9GAMM</name>
<keyword evidence="4" id="KW-1185">Reference proteome</keyword>
<evidence type="ECO:0000256" key="1">
    <source>
        <dbReference type="SAM" id="Coils"/>
    </source>
</evidence>
<dbReference type="RefSeq" id="WP_284296991.1">
    <property type="nucleotide sequence ID" value="NZ_BSSV01000002.1"/>
</dbReference>
<sequence>MVRLIVSILSVVLLSSCAGNYLSATCTDPDKCESAIISKTVQRNDKVSAGVLYALPRQRVKITIKSELVTKEGIKQTITKRYAEVDKSKAKLIQATKEKKSAEDRLAAHKNAEDIGESYETYASRVAIEIFEAKAIIKVETDKISALNKQIVKLKNQLTSFPDTPAIHTISMTPVAEAPHADGDAMLSAVMVDNPKTADSFEITTTDAGLLSGGSGTSKGQVDEIIVSLAKAIGAFNAPTTTVNKNAPIGSHSFVAAKGLCKHKAFNKTFVLDFKHSDAPEAEINRFFKTNKLCLKFNINNSSSFTSDYSLLTYDIKAEDEAGTEDDDKGLYDGLVYPRKSALNMSLCETINTDVQQCSPMASFPTQYFSLDIIDPSRVGVIKLDQGTFADNNYEFEFSNGLLTRFKSDKPSEIISALAMIPAAAKALVEIPAEIIQLKFDLSDKDRAYYEMQTAILKAKLEHDAISENQEQYQQNIEDEILGTGDTTDGDDNN</sequence>
<organism evidence="3 4">
    <name type="scientific">Thalassotalea loyana</name>
    <dbReference type="NCBI Taxonomy" id="280483"/>
    <lineage>
        <taxon>Bacteria</taxon>
        <taxon>Pseudomonadati</taxon>
        <taxon>Pseudomonadota</taxon>
        <taxon>Gammaproteobacteria</taxon>
        <taxon>Alteromonadales</taxon>
        <taxon>Colwelliaceae</taxon>
        <taxon>Thalassotalea</taxon>
    </lineage>
</organism>
<keyword evidence="2" id="KW-0732">Signal</keyword>
<dbReference type="EMBL" id="BSSV01000002">
    <property type="protein sequence ID" value="GLX85158.1"/>
    <property type="molecule type" value="Genomic_DNA"/>
</dbReference>
<evidence type="ECO:0008006" key="5">
    <source>
        <dbReference type="Google" id="ProtNLM"/>
    </source>
</evidence>
<dbReference type="PROSITE" id="PS51257">
    <property type="entry name" value="PROKAR_LIPOPROTEIN"/>
    <property type="match status" value="1"/>
</dbReference>
<proteinExistence type="predicted"/>
<feature type="coiled-coil region" evidence="1">
    <location>
        <begin position="85"/>
        <end position="112"/>
    </location>
</feature>
<accession>A0ABQ6HAK7</accession>
<evidence type="ECO:0000313" key="3">
    <source>
        <dbReference type="EMBL" id="GLX85158.1"/>
    </source>
</evidence>
<dbReference type="Proteomes" id="UP001157134">
    <property type="component" value="Unassembled WGS sequence"/>
</dbReference>
<gene>
    <name evidence="3" type="ORF">tloyanaT_14100</name>
</gene>
<evidence type="ECO:0000313" key="4">
    <source>
        <dbReference type="Proteomes" id="UP001157134"/>
    </source>
</evidence>
<comment type="caution">
    <text evidence="3">The sequence shown here is derived from an EMBL/GenBank/DDBJ whole genome shotgun (WGS) entry which is preliminary data.</text>
</comment>
<keyword evidence="1" id="KW-0175">Coiled coil</keyword>
<feature type="chain" id="PRO_5047480037" description="Lipoprotein" evidence="2">
    <location>
        <begin position="25"/>
        <end position="494"/>
    </location>
</feature>
<protein>
    <recommendedName>
        <fullName evidence="5">Lipoprotein</fullName>
    </recommendedName>
</protein>
<evidence type="ECO:0000256" key="2">
    <source>
        <dbReference type="SAM" id="SignalP"/>
    </source>
</evidence>
<feature type="signal peptide" evidence="2">
    <location>
        <begin position="1"/>
        <end position="24"/>
    </location>
</feature>
<reference evidence="3 4" key="1">
    <citation type="submission" date="2023-03" db="EMBL/GenBank/DDBJ databases">
        <title>Thalassotalea loyana LMG 22536T draft genome sequence.</title>
        <authorList>
            <person name="Sawabe T."/>
        </authorList>
    </citation>
    <scope>NUCLEOTIDE SEQUENCE [LARGE SCALE GENOMIC DNA]</scope>
    <source>
        <strain evidence="3 4">LMG 22536</strain>
    </source>
</reference>